<feature type="region of interest" description="Disordered" evidence="2">
    <location>
        <begin position="143"/>
        <end position="284"/>
    </location>
</feature>
<dbReference type="Gene3D" id="1.10.10.10">
    <property type="entry name" value="Winged helix-like DNA-binding domain superfamily/Winged helix DNA-binding domain"/>
    <property type="match status" value="1"/>
</dbReference>
<dbReference type="GO" id="GO:0006334">
    <property type="term" value="P:nucleosome assembly"/>
    <property type="evidence" value="ECO:0007669"/>
    <property type="project" value="InterPro"/>
</dbReference>
<dbReference type="InterPro" id="IPR036388">
    <property type="entry name" value="WH-like_DNA-bd_sf"/>
</dbReference>
<evidence type="ECO:0000256" key="1">
    <source>
        <dbReference type="ARBA" id="ARBA00020833"/>
    </source>
</evidence>
<dbReference type="SUPFAM" id="SSF46785">
    <property type="entry name" value="Winged helix' DNA-binding domain"/>
    <property type="match status" value="1"/>
</dbReference>
<sequence length="284" mass="29334">MSSAQGSIRQQVCVIFTSSSPPASFLERCGVQRTLADGSFVYCSRQALKKYVQANNNLSGVTDAQFSTQFNRALQRGSDAGAFARPKGTLLPTIALTDALSRGVTEGTVRRTPLLSTSLLLPSLHQGPAVDAMLTLPPRIGPSGPVKLAAPTKAGEPAAPKPAATKAPKMKATTTGPAKPVKKAAAKKTTTTKKAPAKKATATKAKATKANTSKARKTPAVAPAVEDKPSVVLGKTKSGRITKSAQPQATATKKKAATSSKRKAPAKRATPKKTATPKSAKSKA</sequence>
<organism evidence="4 5">
    <name type="scientific">Friedmanniomyces endolithicus</name>
    <dbReference type="NCBI Taxonomy" id="329885"/>
    <lineage>
        <taxon>Eukaryota</taxon>
        <taxon>Fungi</taxon>
        <taxon>Dikarya</taxon>
        <taxon>Ascomycota</taxon>
        <taxon>Pezizomycotina</taxon>
        <taxon>Dothideomycetes</taxon>
        <taxon>Dothideomycetidae</taxon>
        <taxon>Mycosphaerellales</taxon>
        <taxon>Teratosphaeriaceae</taxon>
        <taxon>Friedmanniomyces</taxon>
    </lineage>
</organism>
<name>A0AAN6JBE2_9PEZI</name>
<proteinExistence type="predicted"/>
<gene>
    <name evidence="4" type="ORF">LTR82_004699</name>
</gene>
<dbReference type="InterPro" id="IPR005818">
    <property type="entry name" value="Histone_H1/H5_H15"/>
</dbReference>
<dbReference type="Proteomes" id="UP001168146">
    <property type="component" value="Unassembled WGS sequence"/>
</dbReference>
<comment type="caution">
    <text evidence="4">The sequence shown here is derived from an EMBL/GenBank/DDBJ whole genome shotgun (WGS) entry which is preliminary data.</text>
</comment>
<dbReference type="Pfam" id="PF00538">
    <property type="entry name" value="Linker_histone"/>
    <property type="match status" value="1"/>
</dbReference>
<dbReference type="GO" id="GO:0000786">
    <property type="term" value="C:nucleosome"/>
    <property type="evidence" value="ECO:0007669"/>
    <property type="project" value="InterPro"/>
</dbReference>
<dbReference type="AlphaFoldDB" id="A0AAN6JBE2"/>
<evidence type="ECO:0000313" key="4">
    <source>
        <dbReference type="EMBL" id="KAK0324261.1"/>
    </source>
</evidence>
<dbReference type="EMBL" id="JASUXU010000010">
    <property type="protein sequence ID" value="KAK0324261.1"/>
    <property type="molecule type" value="Genomic_DNA"/>
</dbReference>
<feature type="domain" description="H15" evidence="3">
    <location>
        <begin position="19"/>
        <end position="113"/>
    </location>
</feature>
<feature type="compositionally biased region" description="Basic residues" evidence="2">
    <location>
        <begin position="252"/>
        <end position="271"/>
    </location>
</feature>
<feature type="compositionally biased region" description="Low complexity" evidence="2">
    <location>
        <begin position="272"/>
        <end position="284"/>
    </location>
</feature>
<dbReference type="GO" id="GO:0003677">
    <property type="term" value="F:DNA binding"/>
    <property type="evidence" value="ECO:0007669"/>
    <property type="project" value="InterPro"/>
</dbReference>
<dbReference type="InterPro" id="IPR036390">
    <property type="entry name" value="WH_DNA-bd_sf"/>
</dbReference>
<evidence type="ECO:0000313" key="5">
    <source>
        <dbReference type="Proteomes" id="UP001168146"/>
    </source>
</evidence>
<dbReference type="PROSITE" id="PS51504">
    <property type="entry name" value="H15"/>
    <property type="match status" value="1"/>
</dbReference>
<feature type="compositionally biased region" description="Low complexity" evidence="2">
    <location>
        <begin position="242"/>
        <end position="251"/>
    </location>
</feature>
<feature type="compositionally biased region" description="Low complexity" evidence="2">
    <location>
        <begin position="187"/>
        <end position="213"/>
    </location>
</feature>
<protein>
    <recommendedName>
        <fullName evidence="1">Histone H1</fullName>
    </recommendedName>
</protein>
<reference evidence="4" key="1">
    <citation type="submission" date="2021-12" db="EMBL/GenBank/DDBJ databases">
        <title>Black yeast isolated from Biological Soil Crust.</title>
        <authorList>
            <person name="Kurbessoian T."/>
        </authorList>
    </citation>
    <scope>NUCLEOTIDE SEQUENCE</scope>
    <source>
        <strain evidence="4">CCFEE 5208</strain>
    </source>
</reference>
<feature type="compositionally biased region" description="Low complexity" evidence="2">
    <location>
        <begin position="149"/>
        <end position="179"/>
    </location>
</feature>
<evidence type="ECO:0000256" key="2">
    <source>
        <dbReference type="SAM" id="MobiDB-lite"/>
    </source>
</evidence>
<accession>A0AAN6JBE2</accession>
<evidence type="ECO:0000259" key="3">
    <source>
        <dbReference type="PROSITE" id="PS51504"/>
    </source>
</evidence>